<accession>A0A6S7FPZ1</accession>
<proteinExistence type="inferred from homology"/>
<evidence type="ECO:0000256" key="4">
    <source>
        <dbReference type="ARBA" id="ARBA00022980"/>
    </source>
</evidence>
<keyword evidence="5 6" id="KW-0687">Ribonucleoprotein</keyword>
<dbReference type="AlphaFoldDB" id="A0A6S7FPZ1"/>
<comment type="subcellular location">
    <subcellularLocation>
        <location evidence="2">Cytoplasm</location>
        <location evidence="2">Cytosol</location>
    </subcellularLocation>
    <subcellularLocation>
        <location evidence="1">Rough endoplasmic reticulum</location>
    </subcellularLocation>
</comment>
<dbReference type="Proteomes" id="UP001152795">
    <property type="component" value="Unassembled WGS sequence"/>
</dbReference>
<gene>
    <name evidence="7" type="ORF">PACLA_8A011467</name>
</gene>
<dbReference type="InterPro" id="IPR038579">
    <property type="entry name" value="Ribosomal_eS21_sf"/>
</dbReference>
<dbReference type="GO" id="GO:0003735">
    <property type="term" value="F:structural constituent of ribosome"/>
    <property type="evidence" value="ECO:0007669"/>
    <property type="project" value="InterPro"/>
</dbReference>
<name>A0A6S7FPZ1_PARCT</name>
<sequence length="84" mass="9226">MQNDGGEVVDTYIPRKCSVTNRIIAAKDHASVQINVGELDENGRYTNNFKTYAFSGFLRNSGDSDEALVRLCIKDGVVSPTITE</sequence>
<evidence type="ECO:0000313" key="8">
    <source>
        <dbReference type="Proteomes" id="UP001152795"/>
    </source>
</evidence>
<comment type="caution">
    <text evidence="7">The sequence shown here is derived from an EMBL/GenBank/DDBJ whole genome shotgun (WGS) entry which is preliminary data.</text>
</comment>
<comment type="similarity">
    <text evidence="3 6">Belongs to the eukaryotic ribosomal protein eS21 family.</text>
</comment>
<dbReference type="GO" id="GO:0005791">
    <property type="term" value="C:rough endoplasmic reticulum"/>
    <property type="evidence" value="ECO:0007669"/>
    <property type="project" value="UniProtKB-SubCell"/>
</dbReference>
<dbReference type="GO" id="GO:0022626">
    <property type="term" value="C:cytosolic ribosome"/>
    <property type="evidence" value="ECO:0007669"/>
    <property type="project" value="UniProtKB-ARBA"/>
</dbReference>
<evidence type="ECO:0000256" key="6">
    <source>
        <dbReference type="PIRNR" id="PIRNR002148"/>
    </source>
</evidence>
<dbReference type="Gene3D" id="3.30.1230.20">
    <property type="match status" value="1"/>
</dbReference>
<dbReference type="InterPro" id="IPR001931">
    <property type="entry name" value="Ribosomal_eS21"/>
</dbReference>
<evidence type="ECO:0000256" key="1">
    <source>
        <dbReference type="ARBA" id="ARBA00004427"/>
    </source>
</evidence>
<evidence type="ECO:0000256" key="5">
    <source>
        <dbReference type="ARBA" id="ARBA00023274"/>
    </source>
</evidence>
<organism evidence="7 8">
    <name type="scientific">Paramuricea clavata</name>
    <name type="common">Red gorgonian</name>
    <name type="synonym">Violescent sea-whip</name>
    <dbReference type="NCBI Taxonomy" id="317549"/>
    <lineage>
        <taxon>Eukaryota</taxon>
        <taxon>Metazoa</taxon>
        <taxon>Cnidaria</taxon>
        <taxon>Anthozoa</taxon>
        <taxon>Octocorallia</taxon>
        <taxon>Malacalcyonacea</taxon>
        <taxon>Plexauridae</taxon>
        <taxon>Paramuricea</taxon>
    </lineage>
</organism>
<dbReference type="OrthoDB" id="278325at2759"/>
<evidence type="ECO:0000256" key="3">
    <source>
        <dbReference type="ARBA" id="ARBA00010228"/>
    </source>
</evidence>
<dbReference type="GO" id="GO:1990904">
    <property type="term" value="C:ribonucleoprotein complex"/>
    <property type="evidence" value="ECO:0007669"/>
    <property type="project" value="UniProtKB-KW"/>
</dbReference>
<dbReference type="GO" id="GO:0006412">
    <property type="term" value="P:translation"/>
    <property type="evidence" value="ECO:0007669"/>
    <property type="project" value="InterPro"/>
</dbReference>
<protein>
    <recommendedName>
        <fullName evidence="6">40S ribosomal protein S21</fullName>
    </recommendedName>
</protein>
<dbReference type="FunFam" id="3.30.1230.20:FF:000001">
    <property type="entry name" value="40S ribosomal protein S21"/>
    <property type="match status" value="1"/>
</dbReference>
<evidence type="ECO:0000313" key="7">
    <source>
        <dbReference type="EMBL" id="CAB3979667.1"/>
    </source>
</evidence>
<reference evidence="7" key="1">
    <citation type="submission" date="2020-04" db="EMBL/GenBank/DDBJ databases">
        <authorList>
            <person name="Alioto T."/>
            <person name="Alioto T."/>
            <person name="Gomez Garrido J."/>
        </authorList>
    </citation>
    <scope>NUCLEOTIDE SEQUENCE</scope>
    <source>
        <strain evidence="7">A484AB</strain>
    </source>
</reference>
<evidence type="ECO:0000256" key="2">
    <source>
        <dbReference type="ARBA" id="ARBA00004514"/>
    </source>
</evidence>
<dbReference type="Pfam" id="PF01249">
    <property type="entry name" value="Ribosomal_S21e"/>
    <property type="match status" value="1"/>
</dbReference>
<dbReference type="PIRSF" id="PIRSF002148">
    <property type="entry name" value="Ribosomal_S21e"/>
    <property type="match status" value="1"/>
</dbReference>
<dbReference type="PANTHER" id="PTHR10442">
    <property type="entry name" value="40S RIBOSOMAL PROTEIN S21"/>
    <property type="match status" value="1"/>
</dbReference>
<keyword evidence="8" id="KW-1185">Reference proteome</keyword>
<keyword evidence="4 6" id="KW-0689">Ribosomal protein</keyword>
<dbReference type="EMBL" id="CACRXK020000217">
    <property type="protein sequence ID" value="CAB3979667.1"/>
    <property type="molecule type" value="Genomic_DNA"/>
</dbReference>